<keyword evidence="1" id="KW-1133">Transmembrane helix</keyword>
<protein>
    <submittedName>
        <fullName evidence="2">Uncharacterized protein</fullName>
    </submittedName>
</protein>
<feature type="transmembrane region" description="Helical" evidence="1">
    <location>
        <begin position="123"/>
        <end position="144"/>
    </location>
</feature>
<organism evidence="2 3">
    <name type="scientific">Luteococcus peritonei</name>
    <dbReference type="NCBI Taxonomy" id="88874"/>
    <lineage>
        <taxon>Bacteria</taxon>
        <taxon>Bacillati</taxon>
        <taxon>Actinomycetota</taxon>
        <taxon>Actinomycetes</taxon>
        <taxon>Propionibacteriales</taxon>
        <taxon>Propionibacteriaceae</taxon>
        <taxon>Luteococcus</taxon>
    </lineage>
</organism>
<reference evidence="3" key="1">
    <citation type="journal article" date="2019" name="Int. J. Syst. Evol. Microbiol.">
        <title>The Global Catalogue of Microorganisms (GCM) 10K type strain sequencing project: providing services to taxonomists for standard genome sequencing and annotation.</title>
        <authorList>
            <consortium name="The Broad Institute Genomics Platform"/>
            <consortium name="The Broad Institute Genome Sequencing Center for Infectious Disease"/>
            <person name="Wu L."/>
            <person name="Ma J."/>
        </authorList>
    </citation>
    <scope>NUCLEOTIDE SEQUENCE [LARGE SCALE GENOMIC DNA]</scope>
    <source>
        <strain evidence="3">CAIM 431</strain>
    </source>
</reference>
<feature type="transmembrane region" description="Helical" evidence="1">
    <location>
        <begin position="156"/>
        <end position="179"/>
    </location>
</feature>
<keyword evidence="1" id="KW-0812">Transmembrane</keyword>
<keyword evidence="3" id="KW-1185">Reference proteome</keyword>
<proteinExistence type="predicted"/>
<dbReference type="EMBL" id="JBHUFZ010000016">
    <property type="protein sequence ID" value="MFD1890116.1"/>
    <property type="molecule type" value="Genomic_DNA"/>
</dbReference>
<feature type="transmembrane region" description="Helical" evidence="1">
    <location>
        <begin position="53"/>
        <end position="70"/>
    </location>
</feature>
<gene>
    <name evidence="2" type="ORF">ACFSCS_07955</name>
</gene>
<dbReference type="RefSeq" id="WP_343873077.1">
    <property type="nucleotide sequence ID" value="NZ_BAAAIX010000013.1"/>
</dbReference>
<evidence type="ECO:0000313" key="3">
    <source>
        <dbReference type="Proteomes" id="UP001597326"/>
    </source>
</evidence>
<evidence type="ECO:0000256" key="1">
    <source>
        <dbReference type="SAM" id="Phobius"/>
    </source>
</evidence>
<keyword evidence="1" id="KW-0472">Membrane</keyword>
<accession>A0ABW4RV97</accession>
<dbReference type="Proteomes" id="UP001597326">
    <property type="component" value="Unassembled WGS sequence"/>
</dbReference>
<name>A0ABW4RV97_9ACTN</name>
<feature type="transmembrane region" description="Helical" evidence="1">
    <location>
        <begin position="28"/>
        <end position="46"/>
    </location>
</feature>
<evidence type="ECO:0000313" key="2">
    <source>
        <dbReference type="EMBL" id="MFD1890116.1"/>
    </source>
</evidence>
<comment type="caution">
    <text evidence="2">The sequence shown here is derived from an EMBL/GenBank/DDBJ whole genome shotgun (WGS) entry which is preliminary data.</text>
</comment>
<sequence>MGLRLVGWGLVAVLVDLRLNGFDVLPDVVGWGLVLAGLWALASLAVDFARARLAALLGLVAAGIELGLFFSEGRYPVAESLAGVVVTTCTLACGWFLLHGVARRARAVAPGAVERSLVLAHRLLAVFGLLLAGEMVGLVIAMTGRELNLTLSGPGALVVVFVGIVLLVVAVQLVLFCFAHADEPWLAA</sequence>
<feature type="transmembrane region" description="Helical" evidence="1">
    <location>
        <begin position="82"/>
        <end position="102"/>
    </location>
</feature>